<reference evidence="1 2" key="1">
    <citation type="submission" date="2020-04" db="EMBL/GenBank/DDBJ databases">
        <authorList>
            <person name="De Canck E."/>
        </authorList>
    </citation>
    <scope>NUCLEOTIDE SEQUENCE [LARGE SCALE GENOMIC DNA]</scope>
    <source>
        <strain evidence="1 2">LMG 1873</strain>
    </source>
</reference>
<dbReference type="EMBL" id="CADIJS010000006">
    <property type="protein sequence ID" value="CAB3738124.1"/>
    <property type="molecule type" value="Genomic_DNA"/>
</dbReference>
<dbReference type="RefSeq" id="WP_156487172.1">
    <property type="nucleotide sequence ID" value="NZ_CADIJS010000006.1"/>
</dbReference>
<protein>
    <submittedName>
        <fullName evidence="1">Uncharacterized protein</fullName>
    </submittedName>
</protein>
<gene>
    <name evidence="1" type="ORF">LMG1873_05458</name>
</gene>
<accession>A0ABM8L522</accession>
<comment type="caution">
    <text evidence="1">The sequence shown here is derived from an EMBL/GenBank/DDBJ whole genome shotgun (WGS) entry which is preliminary data.</text>
</comment>
<organism evidence="1 2">
    <name type="scientific">Achromobacter piechaudii</name>
    <dbReference type="NCBI Taxonomy" id="72556"/>
    <lineage>
        <taxon>Bacteria</taxon>
        <taxon>Pseudomonadati</taxon>
        <taxon>Pseudomonadota</taxon>
        <taxon>Betaproteobacteria</taxon>
        <taxon>Burkholderiales</taxon>
        <taxon>Alcaligenaceae</taxon>
        <taxon>Achromobacter</taxon>
    </lineage>
</organism>
<sequence length="269" mass="28559">MCRELEAMPLTVVAPHAAIVTAINSFNAGYHHDYHLVNGLAKPYLAAPTKANAALLARALRTVLINWGAGSRKAPGVQELPALIATLLNPTFHASLVGFTGGALATLTVVDGHARMIGGLAAEAHCTEFDTRLLSVLSNMSALLLIGNTNVTYPMKVLLLLTGFMPALDSQVRRGLSSAGFVGTTATQFLLPADMGSLRARKLTRLPFYLGECFAANRALLTGAAADSHYPWLVDEPGRLFDILLFTQGSGATPLFGFAPRVPNWHALS</sequence>
<proteinExistence type="predicted"/>
<dbReference type="Proteomes" id="UP000494116">
    <property type="component" value="Unassembled WGS sequence"/>
</dbReference>
<evidence type="ECO:0000313" key="1">
    <source>
        <dbReference type="EMBL" id="CAB3738124.1"/>
    </source>
</evidence>
<evidence type="ECO:0000313" key="2">
    <source>
        <dbReference type="Proteomes" id="UP000494116"/>
    </source>
</evidence>
<keyword evidence="2" id="KW-1185">Reference proteome</keyword>
<name>A0ABM8L522_9BURK</name>